<dbReference type="GO" id="GO:0016020">
    <property type="term" value="C:membrane"/>
    <property type="evidence" value="ECO:0007669"/>
    <property type="project" value="UniProtKB-SubCell"/>
</dbReference>
<evidence type="ECO:0000256" key="8">
    <source>
        <dbReference type="RuleBase" id="RU362121"/>
    </source>
</evidence>
<evidence type="ECO:0000313" key="11">
    <source>
        <dbReference type="WBParaSite" id="PgR037_g081_t02"/>
    </source>
</evidence>
<dbReference type="Proteomes" id="UP000887569">
    <property type="component" value="Unplaced"/>
</dbReference>
<evidence type="ECO:0000256" key="3">
    <source>
        <dbReference type="ARBA" id="ARBA00022692"/>
    </source>
</evidence>
<dbReference type="PANTHER" id="PTHR19359">
    <property type="entry name" value="CYTOCHROME B5"/>
    <property type="match status" value="1"/>
</dbReference>
<reference evidence="11" key="1">
    <citation type="submission" date="2022-11" db="UniProtKB">
        <authorList>
            <consortium name="WormBaseParasite"/>
        </authorList>
    </citation>
    <scope>IDENTIFICATION</scope>
</reference>
<dbReference type="InterPro" id="IPR018506">
    <property type="entry name" value="Cyt_B5_heme-BS"/>
</dbReference>
<evidence type="ECO:0000259" key="9">
    <source>
        <dbReference type="PROSITE" id="PS50255"/>
    </source>
</evidence>
<accession>A0A915BF90</accession>
<dbReference type="Pfam" id="PF00173">
    <property type="entry name" value="Cyt-b5"/>
    <property type="match status" value="1"/>
</dbReference>
<dbReference type="InterPro" id="IPR001199">
    <property type="entry name" value="Cyt_B5-like_heme/steroid-bd"/>
</dbReference>
<dbReference type="WBParaSite" id="PgR037_g081_t02">
    <property type="protein sequence ID" value="PgR037_g081_t02"/>
    <property type="gene ID" value="PgR037_g081"/>
</dbReference>
<protein>
    <submittedName>
        <fullName evidence="11">Cytochrome b5 heme-binding domain-containing protein</fullName>
    </submittedName>
</protein>
<organism evidence="10 11">
    <name type="scientific">Parascaris univalens</name>
    <name type="common">Nematode worm</name>
    <dbReference type="NCBI Taxonomy" id="6257"/>
    <lineage>
        <taxon>Eukaryota</taxon>
        <taxon>Metazoa</taxon>
        <taxon>Ecdysozoa</taxon>
        <taxon>Nematoda</taxon>
        <taxon>Chromadorea</taxon>
        <taxon>Rhabditida</taxon>
        <taxon>Spirurina</taxon>
        <taxon>Ascaridomorpha</taxon>
        <taxon>Ascaridoidea</taxon>
        <taxon>Ascarididae</taxon>
        <taxon>Parascaris</taxon>
    </lineage>
</organism>
<dbReference type="FunFam" id="3.10.120.10:FF:000002">
    <property type="entry name" value="Cytochrome b5 type B"/>
    <property type="match status" value="1"/>
</dbReference>
<keyword evidence="6" id="KW-0472">Membrane</keyword>
<feature type="domain" description="Cytochrome b5 heme-binding" evidence="9">
    <location>
        <begin position="21"/>
        <end position="97"/>
    </location>
</feature>
<comment type="subcellular location">
    <subcellularLocation>
        <location evidence="1">Membrane</location>
    </subcellularLocation>
</comment>
<keyword evidence="2 8" id="KW-0349">Heme</keyword>
<dbReference type="GO" id="GO:0046872">
    <property type="term" value="F:metal ion binding"/>
    <property type="evidence" value="ECO:0007669"/>
    <property type="project" value="UniProtKB-UniRule"/>
</dbReference>
<keyword evidence="4 8" id="KW-0479">Metal-binding</keyword>
<dbReference type="GO" id="GO:0020037">
    <property type="term" value="F:heme binding"/>
    <property type="evidence" value="ECO:0007669"/>
    <property type="project" value="UniProtKB-UniRule"/>
</dbReference>
<evidence type="ECO:0000256" key="1">
    <source>
        <dbReference type="ARBA" id="ARBA00004370"/>
    </source>
</evidence>
<evidence type="ECO:0000256" key="2">
    <source>
        <dbReference type="ARBA" id="ARBA00022617"/>
    </source>
</evidence>
<dbReference type="SMART" id="SM01117">
    <property type="entry name" value="Cyt-b5"/>
    <property type="match status" value="1"/>
</dbReference>
<dbReference type="InterPro" id="IPR036400">
    <property type="entry name" value="Cyt_B5-like_heme/steroid_sf"/>
</dbReference>
<keyword evidence="5 8" id="KW-0408">Iron</keyword>
<dbReference type="PRINTS" id="PR00363">
    <property type="entry name" value="CYTOCHROMEB5"/>
</dbReference>
<evidence type="ECO:0000256" key="7">
    <source>
        <dbReference type="ARBA" id="ARBA00038168"/>
    </source>
</evidence>
<dbReference type="Gene3D" id="3.10.120.10">
    <property type="entry name" value="Cytochrome b5-like heme/steroid binding domain"/>
    <property type="match status" value="1"/>
</dbReference>
<dbReference type="PROSITE" id="PS00191">
    <property type="entry name" value="CYTOCHROME_B5_1"/>
    <property type="match status" value="1"/>
</dbReference>
<name>A0A915BF90_PARUN</name>
<keyword evidence="10" id="KW-1185">Reference proteome</keyword>
<evidence type="ECO:0000256" key="6">
    <source>
        <dbReference type="ARBA" id="ARBA00023136"/>
    </source>
</evidence>
<dbReference type="AlphaFoldDB" id="A0A915BF90"/>
<dbReference type="PROSITE" id="PS50255">
    <property type="entry name" value="CYTOCHROME_B5_2"/>
    <property type="match status" value="1"/>
</dbReference>
<keyword evidence="3" id="KW-0812">Transmembrane</keyword>
<evidence type="ECO:0000256" key="5">
    <source>
        <dbReference type="ARBA" id="ARBA00023004"/>
    </source>
</evidence>
<sequence>TDYVTSQLIAKMGESSKEVGDREITVDEVAKHNTATSLWIIYNDKVLDLTEFLNEHPGGDQVLLEVAGQDGTSRFRDIQHSTDAIEMTEQYVIGSVKKDTSSLKRTSVPQ</sequence>
<comment type="similarity">
    <text evidence="7 8">Belongs to the cytochrome b5 family.</text>
</comment>
<dbReference type="SUPFAM" id="SSF55856">
    <property type="entry name" value="Cytochrome b5-like heme/steroid binding domain"/>
    <property type="match status" value="1"/>
</dbReference>
<evidence type="ECO:0000313" key="10">
    <source>
        <dbReference type="Proteomes" id="UP000887569"/>
    </source>
</evidence>
<dbReference type="InterPro" id="IPR050668">
    <property type="entry name" value="Cytochrome_b5"/>
</dbReference>
<evidence type="ECO:0000256" key="4">
    <source>
        <dbReference type="ARBA" id="ARBA00022723"/>
    </source>
</evidence>
<proteinExistence type="inferred from homology"/>